<dbReference type="STRING" id="51642.NSMM_570005"/>
<dbReference type="Proteomes" id="UP000198729">
    <property type="component" value="Unassembled WGS sequence"/>
</dbReference>
<sequence length="79" mass="8643">MPIVAAVSLTEDDHPLRVRLTPVSGFTLKAISAWAKDCLAPGSTVEIFISTFDLDVSLVHPPAPNNRALILSENLFQQW</sequence>
<keyword evidence="2" id="KW-1185">Reference proteome</keyword>
<evidence type="ECO:0000313" key="1">
    <source>
        <dbReference type="EMBL" id="SCZ86490.1"/>
    </source>
</evidence>
<dbReference type="AlphaFoldDB" id="A0A1G5SHZ6"/>
<accession>A0A1G5SHZ6</accession>
<protein>
    <submittedName>
        <fullName evidence="1">Uncharacterized protein</fullName>
    </submittedName>
</protein>
<name>A0A1G5SHZ6_9PROT</name>
<reference evidence="1 2" key="1">
    <citation type="submission" date="2016-10" db="EMBL/GenBank/DDBJ databases">
        <authorList>
            <person name="de Groot N.N."/>
        </authorList>
    </citation>
    <scope>NUCLEOTIDE SEQUENCE [LARGE SCALE GENOMIC DNA]</scope>
    <source>
        <strain evidence="1">1</strain>
    </source>
</reference>
<organism evidence="1 2">
    <name type="scientific">Nitrosomonas mobilis</name>
    <dbReference type="NCBI Taxonomy" id="51642"/>
    <lineage>
        <taxon>Bacteria</taxon>
        <taxon>Pseudomonadati</taxon>
        <taxon>Pseudomonadota</taxon>
        <taxon>Betaproteobacteria</taxon>
        <taxon>Nitrosomonadales</taxon>
        <taxon>Nitrosomonadaceae</taxon>
        <taxon>Nitrosomonas</taxon>
    </lineage>
</organism>
<proteinExistence type="predicted"/>
<evidence type="ECO:0000313" key="2">
    <source>
        <dbReference type="Proteomes" id="UP000198729"/>
    </source>
</evidence>
<gene>
    <name evidence="1" type="ORF">NSMM_570005</name>
</gene>
<dbReference type="EMBL" id="FMWO01000066">
    <property type="protein sequence ID" value="SCZ86490.1"/>
    <property type="molecule type" value="Genomic_DNA"/>
</dbReference>